<dbReference type="OMA" id="CLVENMN"/>
<keyword evidence="2 5" id="KW-0378">Hydrolase</keyword>
<evidence type="ECO:0008006" key="9">
    <source>
        <dbReference type="Google" id="ProtNLM"/>
    </source>
</evidence>
<dbReference type="GeneID" id="8245822"/>
<dbReference type="EMBL" id="CP001575">
    <property type="protein sequence ID" value="ACO69157.1"/>
    <property type="molecule type" value="Genomic_DNA"/>
</dbReference>
<dbReference type="GO" id="GO:0005524">
    <property type="term" value="F:ATP binding"/>
    <property type="evidence" value="ECO:0007669"/>
    <property type="project" value="UniProtKB-KW"/>
</dbReference>
<dbReference type="FunCoup" id="C1FFX3">
    <property type="interactions" value="1850"/>
</dbReference>
<dbReference type="Pfam" id="PF01150">
    <property type="entry name" value="GDA1_CD39"/>
    <property type="match status" value="1"/>
</dbReference>
<dbReference type="GO" id="GO:0016020">
    <property type="term" value="C:membrane"/>
    <property type="evidence" value="ECO:0007669"/>
    <property type="project" value="TreeGrafter"/>
</dbReference>
<evidence type="ECO:0000256" key="3">
    <source>
        <dbReference type="PIRSR" id="PIRSR600407-1"/>
    </source>
</evidence>
<dbReference type="Gene3D" id="3.30.420.150">
    <property type="entry name" value="Exopolyphosphatase. Domain 2"/>
    <property type="match status" value="1"/>
</dbReference>
<proteinExistence type="inferred from homology"/>
<evidence type="ECO:0000256" key="4">
    <source>
        <dbReference type="PIRSR" id="PIRSR600407-2"/>
    </source>
</evidence>
<evidence type="ECO:0000256" key="6">
    <source>
        <dbReference type="SAM" id="Phobius"/>
    </source>
</evidence>
<dbReference type="RefSeq" id="XP_002507899.1">
    <property type="nucleotide sequence ID" value="XM_002507853.1"/>
</dbReference>
<dbReference type="PANTHER" id="PTHR11782:SF83">
    <property type="entry name" value="GUANOSINE-DIPHOSPHATASE"/>
    <property type="match status" value="1"/>
</dbReference>
<keyword evidence="6" id="KW-0472">Membrane</keyword>
<dbReference type="InParanoid" id="C1FFX3"/>
<evidence type="ECO:0000313" key="8">
    <source>
        <dbReference type="Proteomes" id="UP000002009"/>
    </source>
</evidence>
<protein>
    <recommendedName>
        <fullName evidence="9">Apyrase</fullName>
    </recommendedName>
</protein>
<dbReference type="PANTHER" id="PTHR11782">
    <property type="entry name" value="ADENOSINE/GUANOSINE DIPHOSPHATASE"/>
    <property type="match status" value="1"/>
</dbReference>
<keyword evidence="8" id="KW-1185">Reference proteome</keyword>
<comment type="similarity">
    <text evidence="1 5">Belongs to the GDA1/CD39 NTPase family.</text>
</comment>
<dbReference type="GO" id="GO:0009134">
    <property type="term" value="P:nucleoside diphosphate catabolic process"/>
    <property type="evidence" value="ECO:0007669"/>
    <property type="project" value="TreeGrafter"/>
</dbReference>
<reference evidence="7 8" key="1">
    <citation type="journal article" date="2009" name="Science">
        <title>Green evolution and dynamic adaptations revealed by genomes of the marine picoeukaryotes Micromonas.</title>
        <authorList>
            <person name="Worden A.Z."/>
            <person name="Lee J.H."/>
            <person name="Mock T."/>
            <person name="Rouze P."/>
            <person name="Simmons M.P."/>
            <person name="Aerts A.L."/>
            <person name="Allen A.E."/>
            <person name="Cuvelier M.L."/>
            <person name="Derelle E."/>
            <person name="Everett M.V."/>
            <person name="Foulon E."/>
            <person name="Grimwood J."/>
            <person name="Gundlach H."/>
            <person name="Henrissat B."/>
            <person name="Napoli C."/>
            <person name="McDonald S.M."/>
            <person name="Parker M.S."/>
            <person name="Rombauts S."/>
            <person name="Salamov A."/>
            <person name="Von Dassow P."/>
            <person name="Badger J.H."/>
            <person name="Coutinho P.M."/>
            <person name="Demir E."/>
            <person name="Dubchak I."/>
            <person name="Gentemann C."/>
            <person name="Eikrem W."/>
            <person name="Gready J.E."/>
            <person name="John U."/>
            <person name="Lanier W."/>
            <person name="Lindquist E.A."/>
            <person name="Lucas S."/>
            <person name="Mayer K.F."/>
            <person name="Moreau H."/>
            <person name="Not F."/>
            <person name="Otillar R."/>
            <person name="Panaud O."/>
            <person name="Pangilinan J."/>
            <person name="Paulsen I."/>
            <person name="Piegu B."/>
            <person name="Poliakov A."/>
            <person name="Robbens S."/>
            <person name="Schmutz J."/>
            <person name="Toulza E."/>
            <person name="Wyss T."/>
            <person name="Zelensky A."/>
            <person name="Zhou K."/>
            <person name="Armbrust E.V."/>
            <person name="Bhattacharya D."/>
            <person name="Goodenough U.W."/>
            <person name="Van de Peer Y."/>
            <person name="Grigoriev I.V."/>
        </authorList>
    </citation>
    <scope>NUCLEOTIDE SEQUENCE [LARGE SCALE GENOMIC DNA]</scope>
    <source>
        <strain evidence="8">RCC299 / NOUM17</strain>
    </source>
</reference>
<dbReference type="KEGG" id="mis:MICPUN_84198"/>
<evidence type="ECO:0000256" key="2">
    <source>
        <dbReference type="ARBA" id="ARBA00022801"/>
    </source>
</evidence>
<dbReference type="GO" id="GO:0017110">
    <property type="term" value="F:nucleoside diphosphate phosphatase activity"/>
    <property type="evidence" value="ECO:0007669"/>
    <property type="project" value="TreeGrafter"/>
</dbReference>
<sequence>MRSARRALGRDSLASRVWRFRGIIAVISPVFLLVLAIVLLMPSTPSEHLPFSHDHLSASSSGIPERRYRFAVVIDAGSTGSRVHVFRFEVGARGELVLIDDTFEQLKPGLSSFAKEPEKGAASLKPLLATALETVPAAQRASTSVEVRATAGLRMLPGSEADNLLEAVLISLDEYPFAFDKDSVSILDGAEEGAFQWLTMNYLLGNLRGGIENTVATVDLGGGSVQLAYAAEPVHAQNAPPGYFKEMKSGSNTYSVYVYSHLGYGLMAARAAVLGKAEGKASPCVPAGHDGEYIYGGKTHRVKGGKAADALACKSVVDEVLAPEKDCGAHAQKDCSFNGVWDGSRGAGASTFYLSSYLFDRVSQAGLVDPGKPSGDTTPKKILAAAKKACSLSPEQVLQEFKGVEEKDAPYYCHDLSYAHSLLTVGYKLAESGQVTLVKQVTYKDQRVEAAWPLGAALNSLSSA</sequence>
<evidence type="ECO:0000256" key="5">
    <source>
        <dbReference type="RuleBase" id="RU003833"/>
    </source>
</evidence>
<dbReference type="AlphaFoldDB" id="C1FFX3"/>
<evidence type="ECO:0000313" key="7">
    <source>
        <dbReference type="EMBL" id="ACO69157.1"/>
    </source>
</evidence>
<feature type="active site" description="Proton acceptor" evidence="3">
    <location>
        <position position="192"/>
    </location>
</feature>
<feature type="transmembrane region" description="Helical" evidence="6">
    <location>
        <begin position="20"/>
        <end position="41"/>
    </location>
</feature>
<dbReference type="InterPro" id="IPR000407">
    <property type="entry name" value="GDA1_CD39_NTPase"/>
</dbReference>
<organism evidence="7 8">
    <name type="scientific">Micromonas commoda (strain RCC299 / NOUM17 / CCMP2709)</name>
    <name type="common">Picoplanktonic green alga</name>
    <dbReference type="NCBI Taxonomy" id="296587"/>
    <lineage>
        <taxon>Eukaryota</taxon>
        <taxon>Viridiplantae</taxon>
        <taxon>Chlorophyta</taxon>
        <taxon>Mamiellophyceae</taxon>
        <taxon>Mamiellales</taxon>
        <taxon>Mamiellaceae</taxon>
        <taxon>Micromonas</taxon>
    </lineage>
</organism>
<keyword evidence="4" id="KW-0547">Nucleotide-binding</keyword>
<gene>
    <name evidence="7" type="ORF">MICPUN_84198</name>
</gene>
<keyword evidence="6" id="KW-0812">Transmembrane</keyword>
<feature type="binding site" evidence="4">
    <location>
        <begin position="222"/>
        <end position="226"/>
    </location>
    <ligand>
        <name>ATP</name>
        <dbReference type="ChEBI" id="CHEBI:30616"/>
    </ligand>
</feature>
<dbReference type="OrthoDB" id="6372431at2759"/>
<dbReference type="Proteomes" id="UP000002009">
    <property type="component" value="Chromosome 8"/>
</dbReference>
<name>C1FFX3_MICCC</name>
<accession>C1FFX3</accession>
<evidence type="ECO:0000256" key="1">
    <source>
        <dbReference type="ARBA" id="ARBA00009283"/>
    </source>
</evidence>
<dbReference type="eggNOG" id="KOG1385">
    <property type="taxonomic scope" value="Eukaryota"/>
</dbReference>
<keyword evidence="6" id="KW-1133">Transmembrane helix</keyword>
<dbReference type="Gene3D" id="3.30.420.40">
    <property type="match status" value="1"/>
</dbReference>
<keyword evidence="4" id="KW-0067">ATP-binding</keyword>
<dbReference type="PROSITE" id="PS01238">
    <property type="entry name" value="GDA1_CD39_NTPASE"/>
    <property type="match status" value="1"/>
</dbReference>
<dbReference type="STRING" id="296587.C1FFX3"/>